<gene>
    <name evidence="3" type="ORF">TVAG_153890</name>
</gene>
<evidence type="ECO:0000259" key="2">
    <source>
        <dbReference type="Pfam" id="PF21348"/>
    </source>
</evidence>
<reference evidence="3" key="1">
    <citation type="submission" date="2006-10" db="EMBL/GenBank/DDBJ databases">
        <authorList>
            <person name="Amadeo P."/>
            <person name="Zhao Q."/>
            <person name="Wortman J."/>
            <person name="Fraser-Liggett C."/>
            <person name="Carlton J."/>
        </authorList>
    </citation>
    <scope>NUCLEOTIDE SEQUENCE</scope>
    <source>
        <strain evidence="3">G3</strain>
    </source>
</reference>
<reference evidence="3" key="2">
    <citation type="journal article" date="2007" name="Science">
        <title>Draft genome sequence of the sexually transmitted pathogen Trichomonas vaginalis.</title>
        <authorList>
            <person name="Carlton J.M."/>
            <person name="Hirt R.P."/>
            <person name="Silva J.C."/>
            <person name="Delcher A.L."/>
            <person name="Schatz M."/>
            <person name="Zhao Q."/>
            <person name="Wortman J.R."/>
            <person name="Bidwell S.L."/>
            <person name="Alsmark U.C.M."/>
            <person name="Besteiro S."/>
            <person name="Sicheritz-Ponten T."/>
            <person name="Noel C.J."/>
            <person name="Dacks J.B."/>
            <person name="Foster P.G."/>
            <person name="Simillion C."/>
            <person name="Van de Peer Y."/>
            <person name="Miranda-Saavedra D."/>
            <person name="Barton G.J."/>
            <person name="Westrop G.D."/>
            <person name="Mueller S."/>
            <person name="Dessi D."/>
            <person name="Fiori P.L."/>
            <person name="Ren Q."/>
            <person name="Paulsen I."/>
            <person name="Zhang H."/>
            <person name="Bastida-Corcuera F.D."/>
            <person name="Simoes-Barbosa A."/>
            <person name="Brown M.T."/>
            <person name="Hayes R.D."/>
            <person name="Mukherjee M."/>
            <person name="Okumura C.Y."/>
            <person name="Schneider R."/>
            <person name="Smith A.J."/>
            <person name="Vanacova S."/>
            <person name="Villalvazo M."/>
            <person name="Haas B.J."/>
            <person name="Pertea M."/>
            <person name="Feldblyum T.V."/>
            <person name="Utterback T.R."/>
            <person name="Shu C.L."/>
            <person name="Osoegawa K."/>
            <person name="de Jong P.J."/>
            <person name="Hrdy I."/>
            <person name="Horvathova L."/>
            <person name="Zubacova Z."/>
            <person name="Dolezal P."/>
            <person name="Malik S.B."/>
            <person name="Logsdon J.M. Jr."/>
            <person name="Henze K."/>
            <person name="Gupta A."/>
            <person name="Wang C.C."/>
            <person name="Dunne R.L."/>
            <person name="Upcroft J.A."/>
            <person name="Upcroft P."/>
            <person name="White O."/>
            <person name="Salzberg S.L."/>
            <person name="Tang P."/>
            <person name="Chiu C.-H."/>
            <person name="Lee Y.-S."/>
            <person name="Embley T.M."/>
            <person name="Coombs G.H."/>
            <person name="Mottram J.C."/>
            <person name="Tachezy J."/>
            <person name="Fraser-Liggett C.M."/>
            <person name="Johnson P.J."/>
        </authorList>
    </citation>
    <scope>NUCLEOTIDE SEQUENCE [LARGE SCALE GENOMIC DNA]</scope>
    <source>
        <strain evidence="3">G3</strain>
    </source>
</reference>
<keyword evidence="1" id="KW-0812">Transmembrane</keyword>
<evidence type="ECO:0000313" key="4">
    <source>
        <dbReference type="Proteomes" id="UP000001542"/>
    </source>
</evidence>
<protein>
    <submittedName>
        <fullName evidence="3">Rhamnogalacturonan lyase, putative</fullName>
    </submittedName>
</protein>
<dbReference type="AlphaFoldDB" id="A2EPU4"/>
<dbReference type="VEuPathDB" id="TrichDB:TVAG_153890"/>
<dbReference type="Proteomes" id="UP000001542">
    <property type="component" value="Unassembled WGS sequence"/>
</dbReference>
<keyword evidence="4" id="KW-1185">Reference proteome</keyword>
<name>A2EPU4_TRIV3</name>
<evidence type="ECO:0000256" key="1">
    <source>
        <dbReference type="SAM" id="Phobius"/>
    </source>
</evidence>
<dbReference type="InterPro" id="IPR034641">
    <property type="entry name" value="RGL11"/>
</dbReference>
<keyword evidence="1" id="KW-0472">Membrane</keyword>
<dbReference type="PANTHER" id="PTHR43118">
    <property type="entry name" value="RHAMNOGALACTURONAN LYASE (EUROFUNG)"/>
    <property type="match status" value="1"/>
</dbReference>
<sequence>MSPQFGVGFLNYHKPSLIVAMKNSSPSKRFQNIVAAYSYTNGIFGMDWNWTDGFFEVDNFAEGHHFRIADVDFNGIDEIHQIGYVFNGNGTIRFNLHEKMGIRHGDRFYVAKFAKNDLTMSGYGIQQDNPDLIYEYSYNASTGDKKWIHYGDEIHDVGRGNAGDFDPNHEGYEVFSFMGLYNAKTNEKIADNISFWPANNVFWDGTLNPSIYNSGYLTKWNYEINKGTRLYSAYSDFNNKYRQYPVDDDTGEYPLFHGDILGDWREEFIMACSNYSELVIFTTNLDTNLKLTTLWHDPGMRASMTLNGYKQSHMPLEYLGTETDPLENRRNLVKYHKLRAESEIEPTNEPETMKITPTQTPVITNTSPDQNNGKAKNKTAAIVVPIVLVLIAVICVVSFFVWKRFAKKESTDNVQEMVLIV</sequence>
<feature type="domain" description="Rhamnogalacturonan lyase family 11 C-terminal" evidence="2">
    <location>
        <begin position="6"/>
        <end position="324"/>
    </location>
</feature>
<evidence type="ECO:0000313" key="3">
    <source>
        <dbReference type="EMBL" id="EAY05355.1"/>
    </source>
</evidence>
<dbReference type="GO" id="GO:0016829">
    <property type="term" value="F:lyase activity"/>
    <property type="evidence" value="ECO:0007669"/>
    <property type="project" value="UniProtKB-KW"/>
</dbReference>
<dbReference type="eggNOG" id="ENOG502QPW3">
    <property type="taxonomic scope" value="Eukaryota"/>
</dbReference>
<feature type="transmembrane region" description="Helical" evidence="1">
    <location>
        <begin position="380"/>
        <end position="402"/>
    </location>
</feature>
<dbReference type="SMR" id="A2EPU4"/>
<organism evidence="3 4">
    <name type="scientific">Trichomonas vaginalis (strain ATCC PRA-98 / G3)</name>
    <dbReference type="NCBI Taxonomy" id="412133"/>
    <lineage>
        <taxon>Eukaryota</taxon>
        <taxon>Metamonada</taxon>
        <taxon>Parabasalia</taxon>
        <taxon>Trichomonadida</taxon>
        <taxon>Trichomonadidae</taxon>
        <taxon>Trichomonas</taxon>
    </lineage>
</organism>
<proteinExistence type="predicted"/>
<dbReference type="PANTHER" id="PTHR43118:SF1">
    <property type="entry name" value="RHAMNOGALACTURONAN LYASE (EUROFUNG)"/>
    <property type="match status" value="1"/>
</dbReference>
<dbReference type="OrthoDB" id="9976233at2759"/>
<dbReference type="Pfam" id="PF21348">
    <property type="entry name" value="RGL11_C"/>
    <property type="match status" value="1"/>
</dbReference>
<dbReference type="InParanoid" id="A2EPU4"/>
<keyword evidence="1" id="KW-1133">Transmembrane helix</keyword>
<keyword evidence="3" id="KW-0456">Lyase</keyword>
<dbReference type="InterPro" id="IPR049366">
    <property type="entry name" value="RGL11_C"/>
</dbReference>
<accession>A2EPU4</accession>
<dbReference type="EMBL" id="DS113451">
    <property type="protein sequence ID" value="EAY05355.1"/>
    <property type="molecule type" value="Genomic_DNA"/>
</dbReference>
<dbReference type="VEuPathDB" id="TrichDB:TVAGG3_0515140"/>